<keyword evidence="2" id="KW-1185">Reference proteome</keyword>
<proteinExistence type="predicted"/>
<dbReference type="VEuPathDB" id="TriTrypDB:TM35_000331170"/>
<dbReference type="GeneID" id="39988653"/>
<sequence>MSKRVTECSDGNDVNEMRNVAHNGSDDLISSFIAATREDWNSWEQTHLLPCYIENVIVDVFIKYRLKLMFLEARLECFRRRGQNTTYSNVMLSAEDSEKKIRRTIRQQTEAAIERLADVAVLCWVEEDIHREIDAFCIDTLNAAGGTMLRNIVRELVAESFCGG</sequence>
<evidence type="ECO:0000313" key="1">
    <source>
        <dbReference type="EMBL" id="ORC85660.1"/>
    </source>
</evidence>
<reference evidence="1 2" key="1">
    <citation type="submission" date="2017-03" db="EMBL/GenBank/DDBJ databases">
        <title>An alternative strategy for trypanosome survival in the mammalian bloodstream revealed through genome and transcriptome analysis of the ubiquitous bovine parasite Trypanosoma (Megatrypanum) theileri.</title>
        <authorList>
            <person name="Kelly S."/>
            <person name="Ivens A."/>
            <person name="Mott A."/>
            <person name="O'Neill E."/>
            <person name="Emms D."/>
            <person name="Macleod O."/>
            <person name="Voorheis P."/>
            <person name="Matthews J."/>
            <person name="Matthews K."/>
            <person name="Carrington M."/>
        </authorList>
    </citation>
    <scope>NUCLEOTIDE SEQUENCE [LARGE SCALE GENOMIC DNA]</scope>
    <source>
        <strain evidence="1">Edinburgh</strain>
    </source>
</reference>
<accession>A0A1X0NND7</accession>
<name>A0A1X0NND7_9TRYP</name>
<dbReference type="OrthoDB" id="241827at2759"/>
<evidence type="ECO:0000313" key="2">
    <source>
        <dbReference type="Proteomes" id="UP000192257"/>
    </source>
</evidence>
<dbReference type="EMBL" id="NBCO01000033">
    <property type="protein sequence ID" value="ORC85660.1"/>
    <property type="molecule type" value="Genomic_DNA"/>
</dbReference>
<protein>
    <submittedName>
        <fullName evidence="1">Uncharacterized protein</fullName>
    </submittedName>
</protein>
<gene>
    <name evidence="1" type="ORF">TM35_000331170</name>
</gene>
<dbReference type="Proteomes" id="UP000192257">
    <property type="component" value="Unassembled WGS sequence"/>
</dbReference>
<organism evidence="1 2">
    <name type="scientific">Trypanosoma theileri</name>
    <dbReference type="NCBI Taxonomy" id="67003"/>
    <lineage>
        <taxon>Eukaryota</taxon>
        <taxon>Discoba</taxon>
        <taxon>Euglenozoa</taxon>
        <taxon>Kinetoplastea</taxon>
        <taxon>Metakinetoplastina</taxon>
        <taxon>Trypanosomatida</taxon>
        <taxon>Trypanosomatidae</taxon>
        <taxon>Trypanosoma</taxon>
    </lineage>
</organism>
<comment type="caution">
    <text evidence="1">The sequence shown here is derived from an EMBL/GenBank/DDBJ whole genome shotgun (WGS) entry which is preliminary data.</text>
</comment>
<dbReference type="AlphaFoldDB" id="A0A1X0NND7"/>
<dbReference type="RefSeq" id="XP_028879726.1">
    <property type="nucleotide sequence ID" value="XM_029028873.1"/>
</dbReference>